<feature type="binding site" evidence="1">
    <location>
        <position position="126"/>
    </location>
    <ligand>
        <name>Mg(2+)</name>
        <dbReference type="ChEBI" id="CHEBI:18420"/>
        <label>1</label>
    </ligand>
</feature>
<dbReference type="AlphaFoldDB" id="A0A933SFB0"/>
<dbReference type="SUPFAM" id="SSF55326">
    <property type="entry name" value="PurM N-terminal domain-like"/>
    <property type="match status" value="1"/>
</dbReference>
<feature type="binding site" evidence="1">
    <location>
        <position position="48"/>
    </location>
    <ligand>
        <name>Mg(2+)</name>
        <dbReference type="ChEBI" id="CHEBI:18420"/>
        <label>1</label>
    </ligand>
</feature>
<dbReference type="CDD" id="cd02194">
    <property type="entry name" value="ThiL"/>
    <property type="match status" value="1"/>
</dbReference>
<dbReference type="GO" id="GO:0009229">
    <property type="term" value="P:thiamine diphosphate biosynthetic process"/>
    <property type="evidence" value="ECO:0007669"/>
    <property type="project" value="UniProtKB-UniRule"/>
</dbReference>
<comment type="pathway">
    <text evidence="1">Cofactor biosynthesis; thiamine diphosphate biosynthesis; thiamine diphosphate from thiamine phosphate: step 1/1.</text>
</comment>
<feature type="binding site" evidence="1">
    <location>
        <position position="152"/>
    </location>
    <ligand>
        <name>ATP</name>
        <dbReference type="ChEBI" id="CHEBI:30616"/>
    </ligand>
</feature>
<gene>
    <name evidence="1 4" type="primary">thiL</name>
    <name evidence="4" type="ORF">HZA61_12430</name>
</gene>
<feature type="binding site" evidence="1">
    <location>
        <position position="49"/>
    </location>
    <ligand>
        <name>Mg(2+)</name>
        <dbReference type="ChEBI" id="CHEBI:18420"/>
        <label>1</label>
    </ligand>
</feature>
<dbReference type="PIRSF" id="PIRSF005303">
    <property type="entry name" value="Thiam_monoph_kin"/>
    <property type="match status" value="1"/>
</dbReference>
<dbReference type="InterPro" id="IPR006283">
    <property type="entry name" value="ThiL-like"/>
</dbReference>
<dbReference type="Pfam" id="PF00586">
    <property type="entry name" value="AIRS"/>
    <property type="match status" value="1"/>
</dbReference>
<feature type="domain" description="PurM-like C-terminal" evidence="3">
    <location>
        <begin position="156"/>
        <end position="314"/>
    </location>
</feature>
<dbReference type="EMBL" id="JACRIW010000090">
    <property type="protein sequence ID" value="MBI5170286.1"/>
    <property type="molecule type" value="Genomic_DNA"/>
</dbReference>
<feature type="binding site" evidence="1">
    <location>
        <position position="56"/>
    </location>
    <ligand>
        <name>substrate</name>
    </ligand>
</feature>
<name>A0A933SFB0_UNCEI</name>
<comment type="miscellaneous">
    <text evidence="1">Reaction mechanism of ThiL seems to utilize a direct, inline transfer of the gamma-phosphate of ATP to TMP rather than a phosphorylated enzyme intermediate.</text>
</comment>
<dbReference type="EC" id="2.7.4.16" evidence="1"/>
<keyword evidence="1" id="KW-0460">Magnesium</keyword>
<dbReference type="Proteomes" id="UP000696931">
    <property type="component" value="Unassembled WGS sequence"/>
</dbReference>
<feature type="binding site" evidence="1">
    <location>
        <position position="329"/>
    </location>
    <ligand>
        <name>substrate</name>
    </ligand>
</feature>
<dbReference type="Gene3D" id="3.30.1330.10">
    <property type="entry name" value="PurM-like, N-terminal domain"/>
    <property type="match status" value="1"/>
</dbReference>
<feature type="binding site" evidence="1">
    <location>
        <position position="32"/>
    </location>
    <ligand>
        <name>Mg(2+)</name>
        <dbReference type="ChEBI" id="CHEBI:18420"/>
        <label>3</label>
    </ligand>
</feature>
<comment type="catalytic activity">
    <reaction evidence="1">
        <text>thiamine phosphate + ATP = thiamine diphosphate + ADP</text>
        <dbReference type="Rhea" id="RHEA:15913"/>
        <dbReference type="ChEBI" id="CHEBI:30616"/>
        <dbReference type="ChEBI" id="CHEBI:37575"/>
        <dbReference type="ChEBI" id="CHEBI:58937"/>
        <dbReference type="ChEBI" id="CHEBI:456216"/>
        <dbReference type="EC" id="2.7.4.16"/>
    </reaction>
</comment>
<feature type="binding site" evidence="1">
    <location>
        <position position="273"/>
    </location>
    <ligand>
        <name>substrate</name>
    </ligand>
</feature>
<keyword evidence="1" id="KW-0547">Nucleotide-binding</keyword>
<protein>
    <recommendedName>
        <fullName evidence="1">Thiamine-monophosphate kinase</fullName>
        <shortName evidence="1">TMP kinase</shortName>
        <shortName evidence="1">Thiamine-phosphate kinase</shortName>
        <ecNumber evidence="1">2.7.4.16</ecNumber>
    </recommendedName>
</protein>
<dbReference type="HAMAP" id="MF_02128">
    <property type="entry name" value="TMP_kinase"/>
    <property type="match status" value="1"/>
</dbReference>
<dbReference type="SUPFAM" id="SSF56042">
    <property type="entry name" value="PurM C-terminal domain-like"/>
    <property type="match status" value="1"/>
</dbReference>
<organism evidence="4 5">
    <name type="scientific">Eiseniibacteriota bacterium</name>
    <dbReference type="NCBI Taxonomy" id="2212470"/>
    <lineage>
        <taxon>Bacteria</taxon>
        <taxon>Candidatus Eiseniibacteriota</taxon>
    </lineage>
</organism>
<evidence type="ECO:0000259" key="2">
    <source>
        <dbReference type="Pfam" id="PF00586"/>
    </source>
</evidence>
<dbReference type="InterPro" id="IPR036921">
    <property type="entry name" value="PurM-like_N_sf"/>
</dbReference>
<feature type="binding site" evidence="1">
    <location>
        <position position="78"/>
    </location>
    <ligand>
        <name>Mg(2+)</name>
        <dbReference type="ChEBI" id="CHEBI:18420"/>
        <label>4</label>
    </ligand>
</feature>
<dbReference type="InterPro" id="IPR010918">
    <property type="entry name" value="PurM-like_C_dom"/>
</dbReference>
<dbReference type="InterPro" id="IPR016188">
    <property type="entry name" value="PurM-like_N"/>
</dbReference>
<keyword evidence="1 4" id="KW-0418">Kinase</keyword>
<dbReference type="Pfam" id="PF02769">
    <property type="entry name" value="AIRS_C"/>
    <property type="match status" value="1"/>
</dbReference>
<proteinExistence type="inferred from homology"/>
<dbReference type="NCBIfam" id="TIGR01379">
    <property type="entry name" value="thiL"/>
    <property type="match status" value="1"/>
</dbReference>
<comment type="similarity">
    <text evidence="1">Belongs to the thiamine-monophosphate kinase family.</text>
</comment>
<dbReference type="GO" id="GO:0009228">
    <property type="term" value="P:thiamine biosynthetic process"/>
    <property type="evidence" value="ECO:0007669"/>
    <property type="project" value="UniProtKB-KW"/>
</dbReference>
<dbReference type="GO" id="GO:0000287">
    <property type="term" value="F:magnesium ion binding"/>
    <property type="evidence" value="ECO:0007669"/>
    <property type="project" value="UniProtKB-UniRule"/>
</dbReference>
<feature type="binding site" evidence="1">
    <location>
        <position position="223"/>
    </location>
    <ligand>
        <name>Mg(2+)</name>
        <dbReference type="ChEBI" id="CHEBI:18420"/>
        <label>5</label>
    </ligand>
</feature>
<evidence type="ECO:0000313" key="5">
    <source>
        <dbReference type="Proteomes" id="UP000696931"/>
    </source>
</evidence>
<dbReference type="Gene3D" id="3.90.650.10">
    <property type="entry name" value="PurM-like C-terminal domain"/>
    <property type="match status" value="1"/>
</dbReference>
<dbReference type="PANTHER" id="PTHR30270:SF0">
    <property type="entry name" value="THIAMINE-MONOPHOSPHATE KINASE"/>
    <property type="match status" value="1"/>
</dbReference>
<comment type="function">
    <text evidence="1">Catalyzes the ATP-dependent phosphorylation of thiamine-monophosphate (TMP) to form thiamine-pyrophosphate (TPP), the active form of vitamin B1.</text>
</comment>
<feature type="binding site" evidence="1">
    <location>
        <position position="220"/>
    </location>
    <ligand>
        <name>Mg(2+)</name>
        <dbReference type="ChEBI" id="CHEBI:18420"/>
        <label>3</label>
    </ligand>
</feature>
<keyword evidence="1" id="KW-0067">ATP-binding</keyword>
<keyword evidence="1 4" id="KW-0808">Transferase</keyword>
<feature type="binding site" evidence="1">
    <location>
        <position position="78"/>
    </location>
    <ligand>
        <name>Mg(2+)</name>
        <dbReference type="ChEBI" id="CHEBI:18420"/>
        <label>2</label>
    </ligand>
</feature>
<feature type="binding site" evidence="1">
    <location>
        <position position="222"/>
    </location>
    <ligand>
        <name>ATP</name>
        <dbReference type="ChEBI" id="CHEBI:30616"/>
    </ligand>
</feature>
<evidence type="ECO:0000313" key="4">
    <source>
        <dbReference type="EMBL" id="MBI5170286.1"/>
    </source>
</evidence>
<dbReference type="GO" id="GO:0009030">
    <property type="term" value="F:thiamine-phosphate kinase activity"/>
    <property type="evidence" value="ECO:0007669"/>
    <property type="project" value="UniProtKB-UniRule"/>
</dbReference>
<feature type="binding site" evidence="1">
    <location>
        <position position="47"/>
    </location>
    <ligand>
        <name>Mg(2+)</name>
        <dbReference type="ChEBI" id="CHEBI:18420"/>
        <label>4</label>
    </ligand>
</feature>
<feature type="binding site" evidence="1">
    <location>
        <begin position="125"/>
        <end position="126"/>
    </location>
    <ligand>
        <name>ATP</name>
        <dbReference type="ChEBI" id="CHEBI:30616"/>
    </ligand>
</feature>
<dbReference type="PANTHER" id="PTHR30270">
    <property type="entry name" value="THIAMINE-MONOPHOSPHATE KINASE"/>
    <property type="match status" value="1"/>
</dbReference>
<feature type="binding site" evidence="1">
    <location>
        <position position="32"/>
    </location>
    <ligand>
        <name>Mg(2+)</name>
        <dbReference type="ChEBI" id="CHEBI:18420"/>
        <label>4</label>
    </ligand>
</feature>
<feature type="binding site" evidence="1">
    <location>
        <position position="49"/>
    </location>
    <ligand>
        <name>Mg(2+)</name>
        <dbReference type="ChEBI" id="CHEBI:18420"/>
        <label>2</label>
    </ligand>
</feature>
<comment type="caution">
    <text evidence="1">Lacks conserved residue(s) required for the propagation of feature annotation.</text>
</comment>
<keyword evidence="1" id="KW-0479">Metal-binding</keyword>
<comment type="caution">
    <text evidence="4">The sequence shown here is derived from an EMBL/GenBank/DDBJ whole genome shotgun (WGS) entry which is preliminary data.</text>
</comment>
<reference evidence="4" key="1">
    <citation type="submission" date="2020-07" db="EMBL/GenBank/DDBJ databases">
        <title>Huge and variable diversity of episymbiotic CPR bacteria and DPANN archaea in groundwater ecosystems.</title>
        <authorList>
            <person name="He C.Y."/>
            <person name="Keren R."/>
            <person name="Whittaker M."/>
            <person name="Farag I.F."/>
            <person name="Doudna J."/>
            <person name="Cate J.H.D."/>
            <person name="Banfield J.F."/>
        </authorList>
    </citation>
    <scope>NUCLEOTIDE SEQUENCE</scope>
    <source>
        <strain evidence="4">NC_groundwater_1813_Pr3_B-0.1um_71_17</strain>
    </source>
</reference>
<feature type="binding site" evidence="1">
    <location>
        <position position="78"/>
    </location>
    <ligand>
        <name>Mg(2+)</name>
        <dbReference type="ChEBI" id="CHEBI:18420"/>
        <label>3</label>
    </ligand>
</feature>
<evidence type="ECO:0000259" key="3">
    <source>
        <dbReference type="Pfam" id="PF02769"/>
    </source>
</evidence>
<dbReference type="InterPro" id="IPR036676">
    <property type="entry name" value="PurM-like_C_sf"/>
</dbReference>
<evidence type="ECO:0000256" key="1">
    <source>
        <dbReference type="HAMAP-Rule" id="MF_02128"/>
    </source>
</evidence>
<keyword evidence="1" id="KW-0784">Thiamine biosynthesis</keyword>
<feature type="domain" description="PurM-like N-terminal" evidence="2">
    <location>
        <begin position="30"/>
        <end position="143"/>
    </location>
</feature>
<accession>A0A933SFB0</accession>
<dbReference type="GO" id="GO:0005524">
    <property type="term" value="F:ATP binding"/>
    <property type="evidence" value="ECO:0007669"/>
    <property type="project" value="UniProtKB-UniRule"/>
</dbReference>
<sequence length="333" mass="34211">MRERGEFERIRDLLAALPAGAGRSVVIGPGDDAAVLRPEDGRDLVVTTDTFVEGRHFRRDLLDAAAAGRRLAAANLSDVAAMGARARWALVSCVAPRAVDPAWLHDVELACAHALAAEGAAVVGGNLSEAEGPCAFSVTLIGDVTRGAAWTRAGARAGDVLATTGALGHAGAALALALAASPPSFAPVPDWLAKRYLAPPSRIAAAAALARTGAVRACIDVSDGLAGDLGHLCEASGVGALLFEDGATADPALEQAARTLGVSVDALRFGPSDDYELLLALDPARWAECRAAAESAGARLTPIGQVIEERVLVLQREDGSREPVRGTGWSHFA</sequence>